<sequence length="154" mass="16894">MKAGEAGSDEEWRQRVKVETDIAAQGNGFKHGVLHIGEPSHFSCPDCGGAMVQIKEGSLVRFKCHTGHGFSPGTLLNEMQEITEKKLWQSVRSLEEFIMLFNLTSDNLAQAGNTHAAAKFKVKAEAATVSANTLRAYIFEHLFKRDSAQQESGA</sequence>
<organism evidence="1 2">
    <name type="scientific">Dyadobacter chenwenxiniae</name>
    <dbReference type="NCBI Taxonomy" id="2906456"/>
    <lineage>
        <taxon>Bacteria</taxon>
        <taxon>Pseudomonadati</taxon>
        <taxon>Bacteroidota</taxon>
        <taxon>Cytophagia</taxon>
        <taxon>Cytophagales</taxon>
        <taxon>Spirosomataceae</taxon>
        <taxon>Dyadobacter</taxon>
    </lineage>
</organism>
<dbReference type="Proteomes" id="UP001139000">
    <property type="component" value="Unassembled WGS sequence"/>
</dbReference>
<accession>A0A9X1PKL7</accession>
<dbReference type="RefSeq" id="WP_234655741.1">
    <property type="nucleotide sequence ID" value="NZ_CP094997.1"/>
</dbReference>
<reference evidence="1" key="1">
    <citation type="submission" date="2021-12" db="EMBL/GenBank/DDBJ databases">
        <title>Novel species in genus Dyadobacter.</title>
        <authorList>
            <person name="Ma C."/>
        </authorList>
    </citation>
    <scope>NUCLEOTIDE SEQUENCE</scope>
    <source>
        <strain evidence="1">LJ419</strain>
    </source>
</reference>
<proteinExistence type="predicted"/>
<dbReference type="EMBL" id="JAJTTC010000002">
    <property type="protein sequence ID" value="MCF0062648.1"/>
    <property type="molecule type" value="Genomic_DNA"/>
</dbReference>
<evidence type="ECO:0000313" key="2">
    <source>
        <dbReference type="Proteomes" id="UP001139000"/>
    </source>
</evidence>
<keyword evidence="2" id="KW-1185">Reference proteome</keyword>
<protein>
    <submittedName>
        <fullName evidence="1">Uncharacterized protein</fullName>
    </submittedName>
</protein>
<evidence type="ECO:0000313" key="1">
    <source>
        <dbReference type="EMBL" id="MCF0062648.1"/>
    </source>
</evidence>
<name>A0A9X1PKL7_9BACT</name>
<dbReference type="AlphaFoldDB" id="A0A9X1PKL7"/>
<gene>
    <name evidence="1" type="ORF">LXM26_14165</name>
</gene>
<comment type="caution">
    <text evidence="1">The sequence shown here is derived from an EMBL/GenBank/DDBJ whole genome shotgun (WGS) entry which is preliminary data.</text>
</comment>